<feature type="transmembrane region" description="Helical" evidence="6">
    <location>
        <begin position="365"/>
        <end position="384"/>
    </location>
</feature>
<evidence type="ECO:0000256" key="6">
    <source>
        <dbReference type="SAM" id="Phobius"/>
    </source>
</evidence>
<feature type="transmembrane region" description="Helical" evidence="6">
    <location>
        <begin position="181"/>
        <end position="198"/>
    </location>
</feature>
<feature type="transmembrane region" description="Helical" evidence="6">
    <location>
        <begin position="390"/>
        <end position="411"/>
    </location>
</feature>
<feature type="transmembrane region" description="Helical" evidence="6">
    <location>
        <begin position="21"/>
        <end position="40"/>
    </location>
</feature>
<dbReference type="PATRIC" id="fig|1227466.3.peg.1972"/>
<keyword evidence="2" id="KW-1003">Cell membrane</keyword>
<dbReference type="Pfam" id="PF13440">
    <property type="entry name" value="Polysacc_synt_3"/>
    <property type="match status" value="1"/>
</dbReference>
<dbReference type="Proteomes" id="UP000011509">
    <property type="component" value="Unassembled WGS sequence"/>
</dbReference>
<dbReference type="EMBL" id="AOJL01000037">
    <property type="protein sequence ID" value="ELZ46950.1"/>
    <property type="molecule type" value="Genomic_DNA"/>
</dbReference>
<feature type="transmembrane region" description="Helical" evidence="6">
    <location>
        <begin position="118"/>
        <end position="142"/>
    </location>
</feature>
<sequence length="486" mass="52107">MEGTTQEVGDRVRQLVHDLSFYSVAHVVPALLSLGALMLFTRTFRPETFGRYSLSLAVAGIVSTLLYGWLNYSVLRYAPQLDEELVIRNAFSVYLGISSVLLLAAIGGYLVLRHRLGPYTVFFFASLGLALARGGLQVLLAFFRSILNSQKVTLFRLARAVVGLGFSVVLAIFVLDHIVGWIWGTTIGIAVACVLAFVTSEQVRTSPAVDRETIGRLAGYGVPMIGFVIGDAFLVQADRVLLEVFAGSVAVGIYSSNYMLVDRGLRLAYTPMLQAMSPIIIDSWEGDNEGEIADTLTKFMRYFILLGVPVVVGVAALSRTVSTLLIGDEFTSGYVIIPIVAVGLFLWSLANLAQVAIEIKEQTSLLSYGILVVIALNVALNVPLITAFGYVGAAVATVISYGLYCAFTLVFSSRYIAWQFPVLPFRNALIAGAVMACPTAALYVTGTYGVAVSLLTAAVGGVLYGAVLYGLDEVGARDINSLGALL</sequence>
<reference evidence="7 8" key="1">
    <citation type="journal article" date="2014" name="PLoS Genet.">
        <title>Phylogenetically driven sequencing of extremely halophilic archaea reveals strategies for static and dynamic osmo-response.</title>
        <authorList>
            <person name="Becker E.A."/>
            <person name="Seitzer P.M."/>
            <person name="Tritt A."/>
            <person name="Larsen D."/>
            <person name="Krusor M."/>
            <person name="Yao A.I."/>
            <person name="Wu D."/>
            <person name="Madern D."/>
            <person name="Eisen J.A."/>
            <person name="Darling A.E."/>
            <person name="Facciotti M.T."/>
        </authorList>
    </citation>
    <scope>NUCLEOTIDE SEQUENCE [LARGE SCALE GENOMIC DNA]</scope>
    <source>
        <strain evidence="7 8">DSM 10284</strain>
    </source>
</reference>
<dbReference type="GO" id="GO:0005886">
    <property type="term" value="C:plasma membrane"/>
    <property type="evidence" value="ECO:0007669"/>
    <property type="project" value="UniProtKB-SubCell"/>
</dbReference>
<feature type="transmembrane region" description="Helical" evidence="6">
    <location>
        <begin position="302"/>
        <end position="321"/>
    </location>
</feature>
<dbReference type="AlphaFoldDB" id="M0EGR1"/>
<feature type="transmembrane region" description="Helical" evidence="6">
    <location>
        <begin position="218"/>
        <end position="235"/>
    </location>
</feature>
<name>M0EGR1_9EURY</name>
<feature type="transmembrane region" description="Helical" evidence="6">
    <location>
        <begin position="423"/>
        <end position="444"/>
    </location>
</feature>
<feature type="transmembrane region" description="Helical" evidence="6">
    <location>
        <begin position="241"/>
        <end position="261"/>
    </location>
</feature>
<evidence type="ECO:0000256" key="4">
    <source>
        <dbReference type="ARBA" id="ARBA00022989"/>
    </source>
</evidence>
<feature type="transmembrane region" description="Helical" evidence="6">
    <location>
        <begin position="333"/>
        <end position="353"/>
    </location>
</feature>
<dbReference type="PANTHER" id="PTHR30250:SF31">
    <property type="entry name" value="INNER MEMBRANE PROTEIN YGHQ"/>
    <property type="match status" value="1"/>
</dbReference>
<dbReference type="PANTHER" id="PTHR30250">
    <property type="entry name" value="PST FAMILY PREDICTED COLANIC ACID TRANSPORTER"/>
    <property type="match status" value="1"/>
</dbReference>
<accession>M0EGR1</accession>
<evidence type="ECO:0000313" key="8">
    <source>
        <dbReference type="Proteomes" id="UP000011509"/>
    </source>
</evidence>
<gene>
    <name evidence="7" type="ORF">C464_09834</name>
</gene>
<feature type="transmembrane region" description="Helical" evidence="6">
    <location>
        <begin position="52"/>
        <end position="70"/>
    </location>
</feature>
<dbReference type="RefSeq" id="WP_006113495.1">
    <property type="nucleotide sequence ID" value="NZ_AOJL01000037.1"/>
</dbReference>
<evidence type="ECO:0000313" key="7">
    <source>
        <dbReference type="EMBL" id="ELZ46950.1"/>
    </source>
</evidence>
<organism evidence="7 8">
    <name type="scientific">Halorubrum coriense DSM 10284</name>
    <dbReference type="NCBI Taxonomy" id="1227466"/>
    <lineage>
        <taxon>Archaea</taxon>
        <taxon>Methanobacteriati</taxon>
        <taxon>Methanobacteriota</taxon>
        <taxon>Stenosarchaea group</taxon>
        <taxon>Halobacteria</taxon>
        <taxon>Halobacteriales</taxon>
        <taxon>Haloferacaceae</taxon>
        <taxon>Halorubrum</taxon>
    </lineage>
</organism>
<keyword evidence="8" id="KW-1185">Reference proteome</keyword>
<evidence type="ECO:0000256" key="3">
    <source>
        <dbReference type="ARBA" id="ARBA00022692"/>
    </source>
</evidence>
<evidence type="ECO:0000256" key="1">
    <source>
        <dbReference type="ARBA" id="ARBA00004651"/>
    </source>
</evidence>
<proteinExistence type="predicted"/>
<keyword evidence="3 6" id="KW-0812">Transmembrane</keyword>
<dbReference type="InterPro" id="IPR050833">
    <property type="entry name" value="Poly_Biosynth_Transport"/>
</dbReference>
<dbReference type="STRING" id="1227466.C464_09834"/>
<dbReference type="OrthoDB" id="19148at2157"/>
<feature type="transmembrane region" description="Helical" evidence="6">
    <location>
        <begin position="154"/>
        <end position="175"/>
    </location>
</feature>
<protein>
    <submittedName>
        <fullName evidence="7">Polysaccharide biosynthesis protein</fullName>
    </submittedName>
</protein>
<feature type="transmembrane region" description="Helical" evidence="6">
    <location>
        <begin position="450"/>
        <end position="471"/>
    </location>
</feature>
<evidence type="ECO:0000256" key="2">
    <source>
        <dbReference type="ARBA" id="ARBA00022475"/>
    </source>
</evidence>
<comment type="caution">
    <text evidence="7">The sequence shown here is derived from an EMBL/GenBank/DDBJ whole genome shotgun (WGS) entry which is preliminary data.</text>
</comment>
<keyword evidence="4 6" id="KW-1133">Transmembrane helix</keyword>
<feature type="transmembrane region" description="Helical" evidence="6">
    <location>
        <begin position="91"/>
        <end position="112"/>
    </location>
</feature>
<keyword evidence="5 6" id="KW-0472">Membrane</keyword>
<evidence type="ECO:0000256" key="5">
    <source>
        <dbReference type="ARBA" id="ARBA00023136"/>
    </source>
</evidence>
<comment type="subcellular location">
    <subcellularLocation>
        <location evidence="1">Cell membrane</location>
        <topology evidence="1">Multi-pass membrane protein</topology>
    </subcellularLocation>
</comment>